<evidence type="ECO:0000313" key="4">
    <source>
        <dbReference type="EMBL" id="CAF1091576.1"/>
    </source>
</evidence>
<dbReference type="Pfam" id="PF00644">
    <property type="entry name" value="PARP"/>
    <property type="match status" value="1"/>
</dbReference>
<dbReference type="OrthoDB" id="411019at2759"/>
<proteinExistence type="predicted"/>
<dbReference type="GO" id="GO:0003950">
    <property type="term" value="F:NAD+ poly-ADP-ribosyltransferase activity"/>
    <property type="evidence" value="ECO:0007669"/>
    <property type="project" value="UniProtKB-UniRule"/>
</dbReference>
<dbReference type="EMBL" id="CAJNOR010001935">
    <property type="protein sequence ID" value="CAF1222386.1"/>
    <property type="molecule type" value="Genomic_DNA"/>
</dbReference>
<sequence length="443" mass="51629">MGDACLNFVAHIWKPNVCRDCARTKESHLISKISTPSQRLAGPIENAPPESKRNKQKVSKSGRKKRRDDEYRFIRLVERNIQALIDQSDLKDEEIRKLKLEQNKLVHYYQTLEKALADELEYRERRELQKQHILTISQQTPSYWGPNAFTEPYREIVISRQSKEFHMINNLINSTISRHGNQYGTVHGRDPTEFVIKQIKRIQNARLWHEYCFKKDSIISRNNGQLSNCGNSIYLETTPILTPLLDKRANEYWLFHGSNPVNIPDLLQVGYDPRVSNLFGLFGGGFYLAENSSKSNQYIPCPGCGNNARLKRIECSCRNQDQFVFSIILYRVVLGDVHIALRYDKEKYCEGPDRNGQRVRVRRPPMKTNSPDLYDSVMGESIENGGTYIRHREFVLYDKGQAYPEYVIDFQRSANNPRPSVDMKRLHEECNHFLKHTFRSAPE</sequence>
<feature type="compositionally biased region" description="Basic residues" evidence="2">
    <location>
        <begin position="54"/>
        <end position="66"/>
    </location>
</feature>
<protein>
    <recommendedName>
        <fullName evidence="1">Poly [ADP-ribose] polymerase</fullName>
        <shortName evidence="1">PARP</shortName>
        <ecNumber evidence="1">2.4.2.-</ecNumber>
    </recommendedName>
</protein>
<gene>
    <name evidence="4" type="ORF">EDS130_LOCUS19505</name>
    <name evidence="5" type="ORF">XAT740_LOCUS24779</name>
</gene>
<dbReference type="Proteomes" id="UP000663828">
    <property type="component" value="Unassembled WGS sequence"/>
</dbReference>
<evidence type="ECO:0000313" key="7">
    <source>
        <dbReference type="Proteomes" id="UP000663852"/>
    </source>
</evidence>
<dbReference type="InterPro" id="IPR012317">
    <property type="entry name" value="Poly(ADP-ribose)pol_cat_dom"/>
</dbReference>
<dbReference type="GO" id="GO:1990404">
    <property type="term" value="F:NAD+-protein mono-ADP-ribosyltransferase activity"/>
    <property type="evidence" value="ECO:0007669"/>
    <property type="project" value="TreeGrafter"/>
</dbReference>
<dbReference type="PANTHER" id="PTHR45740">
    <property type="entry name" value="POLY [ADP-RIBOSE] POLYMERASE"/>
    <property type="match status" value="1"/>
</dbReference>
<dbReference type="PANTHER" id="PTHR45740:SF2">
    <property type="entry name" value="POLY [ADP-RIBOSE] POLYMERASE"/>
    <property type="match status" value="1"/>
</dbReference>
<evidence type="ECO:0000313" key="6">
    <source>
        <dbReference type="Proteomes" id="UP000663828"/>
    </source>
</evidence>
<dbReference type="InterPro" id="IPR051712">
    <property type="entry name" value="ARTD-AVP"/>
</dbReference>
<comment type="caution">
    <text evidence="4">The sequence shown here is derived from an EMBL/GenBank/DDBJ whole genome shotgun (WGS) entry which is preliminary data.</text>
</comment>
<reference evidence="4" key="1">
    <citation type="submission" date="2021-02" db="EMBL/GenBank/DDBJ databases">
        <authorList>
            <person name="Nowell W R."/>
        </authorList>
    </citation>
    <scope>NUCLEOTIDE SEQUENCE</scope>
</reference>
<feature type="domain" description="PARP catalytic" evidence="3">
    <location>
        <begin position="140"/>
        <end position="419"/>
    </location>
</feature>
<keyword evidence="1" id="KW-0520">NAD</keyword>
<dbReference type="EMBL" id="CAJNOJ010000094">
    <property type="protein sequence ID" value="CAF1091576.1"/>
    <property type="molecule type" value="Genomic_DNA"/>
</dbReference>
<keyword evidence="1" id="KW-0328">Glycosyltransferase</keyword>
<organism evidence="4 7">
    <name type="scientific">Adineta ricciae</name>
    <name type="common">Rotifer</name>
    <dbReference type="NCBI Taxonomy" id="249248"/>
    <lineage>
        <taxon>Eukaryota</taxon>
        <taxon>Metazoa</taxon>
        <taxon>Spiralia</taxon>
        <taxon>Gnathifera</taxon>
        <taxon>Rotifera</taxon>
        <taxon>Eurotatoria</taxon>
        <taxon>Bdelloidea</taxon>
        <taxon>Adinetida</taxon>
        <taxon>Adinetidae</taxon>
        <taxon>Adineta</taxon>
    </lineage>
</organism>
<evidence type="ECO:0000259" key="3">
    <source>
        <dbReference type="PROSITE" id="PS51059"/>
    </source>
</evidence>
<dbReference type="EC" id="2.4.2.-" evidence="1"/>
<keyword evidence="6" id="KW-1185">Reference proteome</keyword>
<dbReference type="AlphaFoldDB" id="A0A814NGA4"/>
<dbReference type="Gene3D" id="3.90.228.10">
    <property type="match status" value="1"/>
</dbReference>
<evidence type="ECO:0000256" key="2">
    <source>
        <dbReference type="SAM" id="MobiDB-lite"/>
    </source>
</evidence>
<keyword evidence="1" id="KW-0808">Transferase</keyword>
<dbReference type="SUPFAM" id="SSF56399">
    <property type="entry name" value="ADP-ribosylation"/>
    <property type="match status" value="1"/>
</dbReference>
<feature type="region of interest" description="Disordered" evidence="2">
    <location>
        <begin position="34"/>
        <end position="66"/>
    </location>
</feature>
<dbReference type="PROSITE" id="PS51059">
    <property type="entry name" value="PARP_CATALYTIC"/>
    <property type="match status" value="1"/>
</dbReference>
<dbReference type="GO" id="GO:0005634">
    <property type="term" value="C:nucleus"/>
    <property type="evidence" value="ECO:0007669"/>
    <property type="project" value="TreeGrafter"/>
</dbReference>
<evidence type="ECO:0000256" key="1">
    <source>
        <dbReference type="RuleBase" id="RU362114"/>
    </source>
</evidence>
<evidence type="ECO:0000313" key="5">
    <source>
        <dbReference type="EMBL" id="CAF1222386.1"/>
    </source>
</evidence>
<name>A0A814NGA4_ADIRI</name>
<dbReference type="Proteomes" id="UP000663852">
    <property type="component" value="Unassembled WGS sequence"/>
</dbReference>
<accession>A0A814NGA4</accession>